<dbReference type="Proteomes" id="UP001380601">
    <property type="component" value="Unassembled WGS sequence"/>
</dbReference>
<dbReference type="InterPro" id="IPR044668">
    <property type="entry name" value="PuuD-like"/>
</dbReference>
<dbReference type="InterPro" id="IPR029062">
    <property type="entry name" value="Class_I_gatase-like"/>
</dbReference>
<protein>
    <submittedName>
        <fullName evidence="1">Gamma-glutamyl-gamma-aminobutyrate hydrolase family protein</fullName>
    </submittedName>
</protein>
<evidence type="ECO:0000313" key="2">
    <source>
        <dbReference type="Proteomes" id="UP001380601"/>
    </source>
</evidence>
<keyword evidence="2" id="KW-1185">Reference proteome</keyword>
<dbReference type="CDD" id="cd01745">
    <property type="entry name" value="GATase1_2"/>
    <property type="match status" value="1"/>
</dbReference>
<name>A0ABU9EUU7_9STAP</name>
<dbReference type="Gene3D" id="3.40.50.880">
    <property type="match status" value="1"/>
</dbReference>
<dbReference type="SUPFAM" id="SSF52317">
    <property type="entry name" value="Class I glutamine amidotransferase-like"/>
    <property type="match status" value="1"/>
</dbReference>
<comment type="caution">
    <text evidence="1">The sequence shown here is derived from an EMBL/GenBank/DDBJ whole genome shotgun (WGS) entry which is preliminary data.</text>
</comment>
<dbReference type="PANTHER" id="PTHR43235:SF1">
    <property type="entry name" value="GLUTAMINE AMIDOTRANSFERASE PB2B2.05-RELATED"/>
    <property type="match status" value="1"/>
</dbReference>
<keyword evidence="1" id="KW-0378">Hydrolase</keyword>
<gene>
    <name evidence="1" type="ORF">AADA34_00900</name>
</gene>
<dbReference type="Pfam" id="PF07722">
    <property type="entry name" value="Peptidase_C26"/>
    <property type="match status" value="1"/>
</dbReference>
<dbReference type="GO" id="GO:0016787">
    <property type="term" value="F:hydrolase activity"/>
    <property type="evidence" value="ECO:0007669"/>
    <property type="project" value="UniProtKB-KW"/>
</dbReference>
<reference evidence="1 2" key="1">
    <citation type="submission" date="2024-04" db="EMBL/GenBank/DDBJ databases">
        <title>Staphylococcus debuckii a clinical isolate.</title>
        <authorList>
            <person name="Magnan C."/>
            <person name="Plumet L."/>
            <person name="Morsli M."/>
            <person name="Molle V."/>
            <person name="Lavigne J.-P."/>
        </authorList>
    </citation>
    <scope>NUCLEOTIDE SEQUENCE [LARGE SCALE GENOMIC DNA]</scope>
    <source>
        <strain evidence="1 2">NSD001</strain>
    </source>
</reference>
<dbReference type="EMBL" id="JBBWSC010000001">
    <property type="protein sequence ID" value="MEL0537281.1"/>
    <property type="molecule type" value="Genomic_DNA"/>
</dbReference>
<dbReference type="PROSITE" id="PS51273">
    <property type="entry name" value="GATASE_TYPE_1"/>
    <property type="match status" value="1"/>
</dbReference>
<dbReference type="RefSeq" id="WP_341610974.1">
    <property type="nucleotide sequence ID" value="NZ_JBBWSC010000001.1"/>
</dbReference>
<organism evidence="1 2">
    <name type="scientific">Staphylococcus debuckii</name>
    <dbReference type="NCBI Taxonomy" id="2044912"/>
    <lineage>
        <taxon>Bacteria</taxon>
        <taxon>Bacillati</taxon>
        <taxon>Bacillota</taxon>
        <taxon>Bacilli</taxon>
        <taxon>Bacillales</taxon>
        <taxon>Staphylococcaceae</taxon>
        <taxon>Staphylococcus</taxon>
    </lineage>
</organism>
<proteinExistence type="predicted"/>
<sequence>MSANIGISASILTDRDGMFPGYKRCYVNQDYIEAVVKQGGIPLVLPITDDSDIIEKQIDMLDGLILSGGHDVSPALYHEDPLEKLGETLIERDQFDFQLIKAAIKKNIPILGICRGAQILNVYFGGTLYQDTSYRELNTIRHWQSYNPTEKTHQITIQSDTRLEKIFNETSLYVNSFHHQLIHELASNFKVNAYTNDRSIEGFESKGHQYIVGIQWHPEMLWRESSMDVLFKDFINQTESM</sequence>
<dbReference type="PANTHER" id="PTHR43235">
    <property type="entry name" value="GLUTAMINE AMIDOTRANSFERASE PB2B2.05-RELATED"/>
    <property type="match status" value="1"/>
</dbReference>
<dbReference type="InterPro" id="IPR011697">
    <property type="entry name" value="Peptidase_C26"/>
</dbReference>
<accession>A0ABU9EUU7</accession>
<evidence type="ECO:0000313" key="1">
    <source>
        <dbReference type="EMBL" id="MEL0537281.1"/>
    </source>
</evidence>